<evidence type="ECO:0000256" key="1">
    <source>
        <dbReference type="SAM" id="MobiDB-lite"/>
    </source>
</evidence>
<proteinExistence type="predicted"/>
<dbReference type="EMBL" id="UGGV01000001">
    <property type="protein sequence ID" value="STO24369.1"/>
    <property type="molecule type" value="Genomic_DNA"/>
</dbReference>
<dbReference type="RefSeq" id="WP_058467826.1">
    <property type="nucleotide sequence ID" value="NZ_CAAAIX010000006.1"/>
</dbReference>
<protein>
    <submittedName>
        <fullName evidence="2">Substrate of the Dot/Icm secretion system, putative</fullName>
    </submittedName>
</protein>
<dbReference type="InterPro" id="IPR044887">
    <property type="entry name" value="SoDot-IcmSS_sf"/>
</dbReference>
<accession>A0A377GHQ8</accession>
<reference evidence="2 4" key="1">
    <citation type="submission" date="2017-01" db="EMBL/GenBank/DDBJ databases">
        <authorList>
            <person name="Varghese N."/>
            <person name="Submissions S."/>
        </authorList>
    </citation>
    <scope>NUCLEOTIDE SEQUENCE [LARGE SCALE GENOMIC DNA]</scope>
    <source>
        <strain evidence="2 4">ATCC 33342</strain>
    </source>
</reference>
<evidence type="ECO:0000313" key="2">
    <source>
        <dbReference type="EMBL" id="SIQ52748.1"/>
    </source>
</evidence>
<dbReference type="AlphaFoldDB" id="A0A377GHQ8"/>
<dbReference type="Proteomes" id="UP000186808">
    <property type="component" value="Unassembled WGS sequence"/>
</dbReference>
<reference evidence="3 5" key="2">
    <citation type="submission" date="2018-06" db="EMBL/GenBank/DDBJ databases">
        <authorList>
            <consortium name="Pathogen Informatics"/>
            <person name="Doyle S."/>
        </authorList>
    </citation>
    <scope>NUCLEOTIDE SEQUENCE [LARGE SCALE GENOMIC DNA]</scope>
    <source>
        <strain evidence="3 5">NCTC11401</strain>
    </source>
</reference>
<keyword evidence="4" id="KW-1185">Reference proteome</keyword>
<dbReference type="EMBL" id="FTNL01000001">
    <property type="protein sequence ID" value="SIQ52748.1"/>
    <property type="molecule type" value="Genomic_DNA"/>
</dbReference>
<evidence type="ECO:0000313" key="5">
    <source>
        <dbReference type="Proteomes" id="UP000254374"/>
    </source>
</evidence>
<sequence length="240" mass="27446">MGFQYVEYDKLAKYIRESIATELKSHNLDEKDIPKSLRLLSISHPERAIQCKYLRAILICLEQPDIKDDKTRVLNAAAFYIRAQIHKSYQGTVTPYFLSPENSTLYNALTTSLNLTLDNFPDSKDLIDMYDALSHFMHAQVYVDSDPRKGYLPPSKQPFSSKKIKDYKVEKVLQDLVKKVADFRAKEIDQTKEQQFVKDSDIKNRARMFSDKVIPPASDSPTGKDSLEPISNTLFANGSL</sequence>
<dbReference type="Proteomes" id="UP000254374">
    <property type="component" value="Unassembled WGS sequence"/>
</dbReference>
<evidence type="ECO:0000313" key="3">
    <source>
        <dbReference type="EMBL" id="STO24369.1"/>
    </source>
</evidence>
<feature type="compositionally biased region" description="Polar residues" evidence="1">
    <location>
        <begin position="219"/>
        <end position="240"/>
    </location>
</feature>
<dbReference type="Gene3D" id="6.10.280.170">
    <property type="entry name" value="Substrate of the Dot/Icm secretion system"/>
    <property type="match status" value="1"/>
</dbReference>
<name>A0A377GHQ8_9GAMM</name>
<organism evidence="3 5">
    <name type="scientific">Fluoribacter gormanii</name>
    <dbReference type="NCBI Taxonomy" id="464"/>
    <lineage>
        <taxon>Bacteria</taxon>
        <taxon>Pseudomonadati</taxon>
        <taxon>Pseudomonadota</taxon>
        <taxon>Gammaproteobacteria</taxon>
        <taxon>Legionellales</taxon>
        <taxon>Legionellaceae</taxon>
        <taxon>Fluoribacter</taxon>
    </lineage>
</organism>
<gene>
    <name evidence="3" type="ORF">NCTC11401_01181</name>
    <name evidence="2" type="ORF">SAMN05421777_101238</name>
</gene>
<dbReference type="Gene3D" id="1.20.1440.330">
    <property type="match status" value="1"/>
</dbReference>
<evidence type="ECO:0000313" key="4">
    <source>
        <dbReference type="Proteomes" id="UP000186808"/>
    </source>
</evidence>
<dbReference type="InterPro" id="IPR031758">
    <property type="entry name" value="SoDot-IcmSS"/>
</dbReference>
<dbReference type="Pfam" id="PF16848">
    <property type="entry name" value="SoDot-IcmSS"/>
    <property type="match status" value="1"/>
</dbReference>
<feature type="region of interest" description="Disordered" evidence="1">
    <location>
        <begin position="209"/>
        <end position="240"/>
    </location>
</feature>
<dbReference type="OrthoDB" id="5650225at2"/>